<dbReference type="GO" id="GO:0005737">
    <property type="term" value="C:cytoplasm"/>
    <property type="evidence" value="ECO:0007669"/>
    <property type="project" value="TreeGrafter"/>
</dbReference>
<evidence type="ECO:0000256" key="6">
    <source>
        <dbReference type="ARBA" id="ARBA00022833"/>
    </source>
</evidence>
<comment type="cofactor">
    <cofactor evidence="1">
        <name>Zn(2+)</name>
        <dbReference type="ChEBI" id="CHEBI:29105"/>
    </cofactor>
</comment>
<dbReference type="GO" id="GO:0004132">
    <property type="term" value="F:dCMP deaminase activity"/>
    <property type="evidence" value="ECO:0007669"/>
    <property type="project" value="UniProtKB-EC"/>
</dbReference>
<comment type="similarity">
    <text evidence="2">Belongs to the cytidine and deoxycytidylate deaminase family.</text>
</comment>
<dbReference type="InterPro" id="IPR016192">
    <property type="entry name" value="APOBEC/CMP_deaminase_Zn-bd"/>
</dbReference>
<protein>
    <recommendedName>
        <fullName evidence="11">Probable deoxycytidylate deaminase</fullName>
        <ecNumber evidence="8">3.5.4.12</ecNumber>
    </recommendedName>
    <alternativeName>
        <fullName evidence="9">dCMP deaminase</fullName>
    </alternativeName>
</protein>
<evidence type="ECO:0000256" key="2">
    <source>
        <dbReference type="ARBA" id="ARBA00006576"/>
    </source>
</evidence>
<dbReference type="InterPro" id="IPR015517">
    <property type="entry name" value="dCMP_deaminase-rel"/>
</dbReference>
<dbReference type="Pfam" id="PF00383">
    <property type="entry name" value="dCMP_cyt_deam_1"/>
    <property type="match status" value="1"/>
</dbReference>
<dbReference type="CDD" id="cd01286">
    <property type="entry name" value="deoxycytidylate_deaminase"/>
    <property type="match status" value="1"/>
</dbReference>
<reference evidence="13 14" key="1">
    <citation type="submission" date="2023-03" db="EMBL/GenBank/DDBJ databases">
        <title>Genome insight into feeding habits of ladybird beetles.</title>
        <authorList>
            <person name="Li H.-S."/>
            <person name="Huang Y.-H."/>
            <person name="Pang H."/>
        </authorList>
    </citation>
    <scope>NUCLEOTIDE SEQUENCE [LARGE SCALE GENOMIC DNA]</scope>
    <source>
        <strain evidence="13">SYSU_2023b</strain>
        <tissue evidence="13">Whole body</tissue>
    </source>
</reference>
<evidence type="ECO:0000313" key="14">
    <source>
        <dbReference type="Proteomes" id="UP001431783"/>
    </source>
</evidence>
<gene>
    <name evidence="13" type="ORF">WA026_009688</name>
</gene>
<organism evidence="13 14">
    <name type="scientific">Henosepilachna vigintioctopunctata</name>
    <dbReference type="NCBI Taxonomy" id="420089"/>
    <lineage>
        <taxon>Eukaryota</taxon>
        <taxon>Metazoa</taxon>
        <taxon>Ecdysozoa</taxon>
        <taxon>Arthropoda</taxon>
        <taxon>Hexapoda</taxon>
        <taxon>Insecta</taxon>
        <taxon>Pterygota</taxon>
        <taxon>Neoptera</taxon>
        <taxon>Endopterygota</taxon>
        <taxon>Coleoptera</taxon>
        <taxon>Polyphaga</taxon>
        <taxon>Cucujiformia</taxon>
        <taxon>Coccinelloidea</taxon>
        <taxon>Coccinellidae</taxon>
        <taxon>Epilachninae</taxon>
        <taxon>Epilachnini</taxon>
        <taxon>Henosepilachna</taxon>
    </lineage>
</organism>
<dbReference type="GO" id="GO:0009165">
    <property type="term" value="P:nucleotide biosynthetic process"/>
    <property type="evidence" value="ECO:0007669"/>
    <property type="project" value="UniProtKB-KW"/>
</dbReference>
<proteinExistence type="inferred from homology"/>
<dbReference type="SUPFAM" id="SSF53927">
    <property type="entry name" value="Cytidine deaminase-like"/>
    <property type="match status" value="1"/>
</dbReference>
<evidence type="ECO:0000256" key="11">
    <source>
        <dbReference type="ARBA" id="ARBA00071625"/>
    </source>
</evidence>
<evidence type="ECO:0000256" key="4">
    <source>
        <dbReference type="ARBA" id="ARBA00022727"/>
    </source>
</evidence>
<comment type="caution">
    <text evidence="13">The sequence shown here is derived from an EMBL/GenBank/DDBJ whole genome shotgun (WGS) entry which is preliminary data.</text>
</comment>
<dbReference type="EC" id="3.5.4.12" evidence="8"/>
<dbReference type="InterPro" id="IPR016193">
    <property type="entry name" value="Cytidine_deaminase-like"/>
</dbReference>
<evidence type="ECO:0000256" key="3">
    <source>
        <dbReference type="ARBA" id="ARBA00022723"/>
    </source>
</evidence>
<evidence type="ECO:0000256" key="8">
    <source>
        <dbReference type="ARBA" id="ARBA00038938"/>
    </source>
</evidence>
<dbReference type="PANTHER" id="PTHR11086:SF18">
    <property type="entry name" value="DEOXYCYTIDYLATE DEAMINASE"/>
    <property type="match status" value="1"/>
</dbReference>
<evidence type="ECO:0000313" key="13">
    <source>
        <dbReference type="EMBL" id="KAK9875901.1"/>
    </source>
</evidence>
<dbReference type="FunFam" id="3.40.140.10:FF:000021">
    <property type="entry name" value="Deoxycytidylate deaminase"/>
    <property type="match status" value="1"/>
</dbReference>
<keyword evidence="4" id="KW-0545">Nucleotide biosynthesis</keyword>
<dbReference type="AlphaFoldDB" id="A0AAW1U5L8"/>
<comment type="catalytic activity">
    <reaction evidence="10">
        <text>dCMP + H2O + H(+) = dUMP + NH4(+)</text>
        <dbReference type="Rhea" id="RHEA:22924"/>
        <dbReference type="ChEBI" id="CHEBI:15377"/>
        <dbReference type="ChEBI" id="CHEBI:15378"/>
        <dbReference type="ChEBI" id="CHEBI:28938"/>
        <dbReference type="ChEBI" id="CHEBI:57566"/>
        <dbReference type="ChEBI" id="CHEBI:246422"/>
        <dbReference type="EC" id="3.5.4.12"/>
    </reaction>
</comment>
<evidence type="ECO:0000256" key="9">
    <source>
        <dbReference type="ARBA" id="ARBA00041763"/>
    </source>
</evidence>
<dbReference type="InterPro" id="IPR002125">
    <property type="entry name" value="CMP_dCMP_dom"/>
</dbReference>
<dbReference type="InterPro" id="IPR035105">
    <property type="entry name" value="Deoxycytidylate_deaminase_dom"/>
</dbReference>
<evidence type="ECO:0000256" key="7">
    <source>
        <dbReference type="ARBA" id="ARBA00037036"/>
    </source>
</evidence>
<keyword evidence="3" id="KW-0479">Metal-binding</keyword>
<evidence type="ECO:0000256" key="1">
    <source>
        <dbReference type="ARBA" id="ARBA00001947"/>
    </source>
</evidence>
<dbReference type="Gene3D" id="3.40.140.10">
    <property type="entry name" value="Cytidine Deaminase, domain 2"/>
    <property type="match status" value="1"/>
</dbReference>
<evidence type="ECO:0000256" key="5">
    <source>
        <dbReference type="ARBA" id="ARBA00022801"/>
    </source>
</evidence>
<comment type="function">
    <text evidence="7">Supplies the nucleotide substrate for thymidylate synthetase.</text>
</comment>
<evidence type="ECO:0000259" key="12">
    <source>
        <dbReference type="PROSITE" id="PS51747"/>
    </source>
</evidence>
<dbReference type="EMBL" id="JARQZJ010000034">
    <property type="protein sequence ID" value="KAK9875901.1"/>
    <property type="molecule type" value="Genomic_DNA"/>
</dbReference>
<feature type="domain" description="CMP/dCMP-type deaminase" evidence="12">
    <location>
        <begin position="18"/>
        <end position="156"/>
    </location>
</feature>
<dbReference type="PROSITE" id="PS51747">
    <property type="entry name" value="CYT_DCMP_DEAMINASES_2"/>
    <property type="match status" value="1"/>
</dbReference>
<accession>A0AAW1U5L8</accession>
<dbReference type="PANTHER" id="PTHR11086">
    <property type="entry name" value="DEOXYCYTIDYLATE DEAMINASE-RELATED"/>
    <property type="match status" value="1"/>
</dbReference>
<dbReference type="Proteomes" id="UP001431783">
    <property type="component" value="Unassembled WGS sequence"/>
</dbReference>
<evidence type="ECO:0000256" key="10">
    <source>
        <dbReference type="ARBA" id="ARBA00052978"/>
    </source>
</evidence>
<keyword evidence="14" id="KW-1185">Reference proteome</keyword>
<keyword evidence="6" id="KW-0862">Zinc</keyword>
<name>A0AAW1U5L8_9CUCU</name>
<dbReference type="GO" id="GO:0008270">
    <property type="term" value="F:zinc ion binding"/>
    <property type="evidence" value="ECO:0007669"/>
    <property type="project" value="InterPro"/>
</dbReference>
<keyword evidence="5" id="KW-0378">Hydrolase</keyword>
<sequence length="204" mass="23328">MTTLFKDLSKSKRENYISWHDYFMATAFLAAKRSKDPCSQVGACIVNDEKKIVGIGYNGMPIGCSDEDFPWSKDSIDDLENKYLYVCHAELNAVLNKNSADVKNCTIYVGLFPCNECAKVIIQAGIKEIIYLSDKHSHKTSTIASKRLLDAANVKYWQYMPQQCQIIIDFSEIDWNNMNQMPQTPEKHDVEKHELIDSVFNLNL</sequence>
<dbReference type="PROSITE" id="PS00903">
    <property type="entry name" value="CYT_DCMP_DEAMINASES_1"/>
    <property type="match status" value="1"/>
</dbReference>